<gene>
    <name evidence="1" type="ORF">ACFOSX_13320</name>
</gene>
<proteinExistence type="predicted"/>
<comment type="caution">
    <text evidence="1">The sequence shown here is derived from an EMBL/GenBank/DDBJ whole genome shotgun (WGS) entry which is preliminary data.</text>
</comment>
<evidence type="ECO:0008006" key="3">
    <source>
        <dbReference type="Google" id="ProtNLM"/>
    </source>
</evidence>
<dbReference type="EMBL" id="JBHSAT010000023">
    <property type="protein sequence ID" value="MFC3878213.1"/>
    <property type="molecule type" value="Genomic_DNA"/>
</dbReference>
<protein>
    <recommendedName>
        <fullName evidence="3">Gluconate 2-dehydrogenase subunit 3-like protein</fullName>
    </recommendedName>
</protein>
<reference evidence="2" key="1">
    <citation type="journal article" date="2019" name="Int. J. Syst. Evol. Microbiol.">
        <title>The Global Catalogue of Microorganisms (GCM) 10K type strain sequencing project: providing services to taxonomists for standard genome sequencing and annotation.</title>
        <authorList>
            <consortium name="The Broad Institute Genomics Platform"/>
            <consortium name="The Broad Institute Genome Sequencing Center for Infectious Disease"/>
            <person name="Wu L."/>
            <person name="Ma J."/>
        </authorList>
    </citation>
    <scope>NUCLEOTIDE SEQUENCE [LARGE SCALE GENOMIC DNA]</scope>
    <source>
        <strain evidence="2">CECT 8979</strain>
    </source>
</reference>
<dbReference type="Proteomes" id="UP001595812">
    <property type="component" value="Unassembled WGS sequence"/>
</dbReference>
<name>A0ABV8AJP7_9FLAO</name>
<organism evidence="1 2">
    <name type="scientific">Winogradskyella maritima</name>
    <dbReference type="NCBI Taxonomy" id="1517766"/>
    <lineage>
        <taxon>Bacteria</taxon>
        <taxon>Pseudomonadati</taxon>
        <taxon>Bacteroidota</taxon>
        <taxon>Flavobacteriia</taxon>
        <taxon>Flavobacteriales</taxon>
        <taxon>Flavobacteriaceae</taxon>
        <taxon>Winogradskyella</taxon>
    </lineage>
</organism>
<accession>A0ABV8AJP7</accession>
<sequence>MKISFIISICILFFGCKDISRTEDIKKSEEVLLDVFSSKDGLASRCIAEDFQSHFLNSLPDLKDFFITELKIQDLDHFEKQFELFSNFKMGSELFPDMNIIQESQIEMYNNIVSEDEMVNSGLFEMGCEYGYYSMSKPFFNEDYSLALVEFANFCGHGLCGGGRTAIYKNKNGVWAEVKVLNSWIG</sequence>
<evidence type="ECO:0000313" key="2">
    <source>
        <dbReference type="Proteomes" id="UP001595812"/>
    </source>
</evidence>
<dbReference type="RefSeq" id="WP_386102143.1">
    <property type="nucleotide sequence ID" value="NZ_JBHSAT010000023.1"/>
</dbReference>
<evidence type="ECO:0000313" key="1">
    <source>
        <dbReference type="EMBL" id="MFC3878213.1"/>
    </source>
</evidence>
<dbReference type="PROSITE" id="PS51257">
    <property type="entry name" value="PROKAR_LIPOPROTEIN"/>
    <property type="match status" value="1"/>
</dbReference>
<keyword evidence="2" id="KW-1185">Reference proteome</keyword>